<evidence type="ECO:0000313" key="4">
    <source>
        <dbReference type="Proteomes" id="UP000801492"/>
    </source>
</evidence>
<evidence type="ECO:0000256" key="1">
    <source>
        <dbReference type="SAM" id="MobiDB-lite"/>
    </source>
</evidence>
<dbReference type="PANTHER" id="PTHR47327:SF13">
    <property type="entry name" value="APPLE DOMAIN-CONTAINING PROTEIN"/>
    <property type="match status" value="1"/>
</dbReference>
<sequence length="1105" mass="127526">MPNLYSEDPDSNSKSKLFSLEFSLVLLRLKLDPTGRAQGDCELLDLPLSRLDIRRDVYDDPDYDYYERDRNNDAPDCKGHRFYGSYGGSGSSGGYYGRHDYYDHHRRGGYYDDSYRGSGYDHGYRPLRPSGYDDGYRRYDSNRRGDYDHRGYQDDYDKSYGYHYKYHHSGGNGYNEYSSHGYGYQRPPPDNDYEYKPHYPPPPHDYKSYEPYLPLDYWKQERGEYWRKYFEDRLKDKQYWGFRNGYYNGWGSYGGAYGNFGAPDSYYSYNHHDDRYKNSNRYDYDYYDKKYFYVPHDNGGSKDWGRYGGTYGHGGQSWTHNNHKNSYDYWGFNRLGSGGNRETGLLPPYRDRPELNGNYLPPYDDRYDHYGTHHDHGHDHYFHGHTDIYYGRDYHDFLRDECSLRMVTGFRLHKGIVKKLIGVPNIYECELLCYRERDFPCNSYAFKYTVPNTSPENCYLSDRDYKELDYYTDLEPDRDCDIYTMNNRNKCGQTTALERYNSDCFWRVRSGQRLDQRVVRDSLNVKSIVDCQIECLRSYAFTCRAFSFRYGSPIIGGAIDNCQLTDLPFVELDPRIHLVPEAGFELYERGSYGHGCEPNHFHIGNKPGHSEGGKLDQLCYIGYGTPARLLPQATKKSIRVETEGECKVECTRAREKSLFQCMSLSFQTLAPKGSPNCDLSDIVQRDLLSNVDYIPDRDSWLFAWDIHNPRCASVITIGIGGGSGGGGVGTETGGIGGGSNVIGGSGIDDYHHQNGILIPWFSPGYTWRIYSVGGLPCKRGSLCQENKVAGFWYCELEGREEHAWDYCCRPDHQCGYSEGFPYQWCHVGPGRTQWRKCNDRYYPYGSNDRFDQPHHHSGSYLPEAGYPSNPAWASSNSVGASHEYEFKPPIRPGFRPDGPPDRPPPPPLPTLEDYEPPHDNHFLDPPKPGGFGQSRHWPLSYLHKEMPPNDTTASDPKFDFVKAPKGRNIHTEYEAIANLIDVIKSNEPKSVQYQTANKTEDSDDILYVQIPLPTNFSTDLKSEKLTKEESGVADKLEAVDLLHPDENRNSSHSSNKSSPRASRNGRMYVNGTDKRPAVYTRSYITKTNRTAINNLRRARENIPQF</sequence>
<feature type="domain" description="Apple" evidence="2">
    <location>
        <begin position="504"/>
        <end position="591"/>
    </location>
</feature>
<dbReference type="SUPFAM" id="SSF57414">
    <property type="entry name" value="Hairpin loop containing domain-like"/>
    <property type="match status" value="2"/>
</dbReference>
<dbReference type="EMBL" id="VTPC01006431">
    <property type="protein sequence ID" value="KAF2894915.1"/>
    <property type="molecule type" value="Genomic_DNA"/>
</dbReference>
<dbReference type="OrthoDB" id="5418055at2759"/>
<dbReference type="InterPro" id="IPR003609">
    <property type="entry name" value="Pan_app"/>
</dbReference>
<evidence type="ECO:0000259" key="2">
    <source>
        <dbReference type="PROSITE" id="PS50948"/>
    </source>
</evidence>
<dbReference type="Proteomes" id="UP000801492">
    <property type="component" value="Unassembled WGS sequence"/>
</dbReference>
<feature type="region of interest" description="Disordered" evidence="1">
    <location>
        <begin position="1042"/>
        <end position="1074"/>
    </location>
</feature>
<reference evidence="3" key="1">
    <citation type="submission" date="2019-08" db="EMBL/GenBank/DDBJ databases">
        <title>The genome of the North American firefly Photinus pyralis.</title>
        <authorList>
            <consortium name="Photinus pyralis genome working group"/>
            <person name="Fallon T.R."/>
            <person name="Sander Lower S.E."/>
            <person name="Weng J.-K."/>
        </authorList>
    </citation>
    <scope>NUCLEOTIDE SEQUENCE</scope>
    <source>
        <strain evidence="3">TRF0915ILg1</strain>
        <tissue evidence="3">Whole body</tissue>
    </source>
</reference>
<comment type="caution">
    <text evidence="3">The sequence shown here is derived from an EMBL/GenBank/DDBJ whole genome shotgun (WGS) entry which is preliminary data.</text>
</comment>
<dbReference type="Gene3D" id="3.50.4.10">
    <property type="entry name" value="Hepatocyte Growth Factor"/>
    <property type="match status" value="2"/>
</dbReference>
<feature type="region of interest" description="Disordered" evidence="1">
    <location>
        <begin position="884"/>
        <end position="936"/>
    </location>
</feature>
<feature type="compositionally biased region" description="Basic and acidic residues" evidence="1">
    <location>
        <begin position="134"/>
        <end position="152"/>
    </location>
</feature>
<evidence type="ECO:0000313" key="3">
    <source>
        <dbReference type="EMBL" id="KAF2894915.1"/>
    </source>
</evidence>
<dbReference type="Pfam" id="PF00024">
    <property type="entry name" value="PAN_1"/>
    <property type="match status" value="1"/>
</dbReference>
<dbReference type="PANTHER" id="PTHR47327">
    <property type="entry name" value="FI18240P1-RELATED"/>
    <property type="match status" value="1"/>
</dbReference>
<gene>
    <name evidence="3" type="ORF">ILUMI_11260</name>
</gene>
<feature type="domain" description="Apple" evidence="2">
    <location>
        <begin position="402"/>
        <end position="487"/>
    </location>
</feature>
<keyword evidence="4" id="KW-1185">Reference proteome</keyword>
<dbReference type="PROSITE" id="PS50948">
    <property type="entry name" value="PAN"/>
    <property type="match status" value="2"/>
</dbReference>
<dbReference type="AlphaFoldDB" id="A0A8K0G7W9"/>
<organism evidence="3 4">
    <name type="scientific">Ignelater luminosus</name>
    <name type="common">Cucubano</name>
    <name type="synonym">Pyrophorus luminosus</name>
    <dbReference type="NCBI Taxonomy" id="2038154"/>
    <lineage>
        <taxon>Eukaryota</taxon>
        <taxon>Metazoa</taxon>
        <taxon>Ecdysozoa</taxon>
        <taxon>Arthropoda</taxon>
        <taxon>Hexapoda</taxon>
        <taxon>Insecta</taxon>
        <taxon>Pterygota</taxon>
        <taxon>Neoptera</taxon>
        <taxon>Endopterygota</taxon>
        <taxon>Coleoptera</taxon>
        <taxon>Polyphaga</taxon>
        <taxon>Elateriformia</taxon>
        <taxon>Elateroidea</taxon>
        <taxon>Elateridae</taxon>
        <taxon>Agrypninae</taxon>
        <taxon>Pyrophorini</taxon>
        <taxon>Ignelater</taxon>
    </lineage>
</organism>
<feature type="region of interest" description="Disordered" evidence="1">
    <location>
        <begin position="119"/>
        <end position="152"/>
    </location>
</feature>
<feature type="compositionally biased region" description="Basic and acidic residues" evidence="1">
    <location>
        <begin position="915"/>
        <end position="924"/>
    </location>
</feature>
<name>A0A8K0G7W9_IGNLU</name>
<feature type="compositionally biased region" description="Low complexity" evidence="1">
    <location>
        <begin position="1050"/>
        <end position="1064"/>
    </location>
</feature>
<dbReference type="GO" id="GO:0009653">
    <property type="term" value="P:anatomical structure morphogenesis"/>
    <property type="evidence" value="ECO:0007669"/>
    <property type="project" value="TreeGrafter"/>
</dbReference>
<proteinExistence type="predicted"/>
<protein>
    <recommendedName>
        <fullName evidence="2">Apple domain-containing protein</fullName>
    </recommendedName>
</protein>
<dbReference type="CDD" id="cd01099">
    <property type="entry name" value="PAN_AP_HGF"/>
    <property type="match status" value="1"/>
</dbReference>
<dbReference type="InterPro" id="IPR052774">
    <property type="entry name" value="Celegans_DevNeuronal_Protein"/>
</dbReference>
<accession>A0A8K0G7W9</accession>
<dbReference type="SMART" id="SM00473">
    <property type="entry name" value="PAN_AP"/>
    <property type="match status" value="3"/>
</dbReference>